<dbReference type="NCBIfam" id="TIGR02378">
    <property type="entry name" value="nirD_assim_sml"/>
    <property type="match status" value="1"/>
</dbReference>
<name>A0ABR9HHG1_9ACTN</name>
<dbReference type="CDD" id="cd03529">
    <property type="entry name" value="Rieske_NirD"/>
    <property type="match status" value="1"/>
</dbReference>
<feature type="domain" description="Rieske" evidence="7">
    <location>
        <begin position="13"/>
        <end position="115"/>
    </location>
</feature>
<keyword evidence="2" id="KW-0479">Metal-binding</keyword>
<comment type="caution">
    <text evidence="8">The sequence shown here is derived from an EMBL/GenBank/DDBJ whole genome shotgun (WGS) entry which is preliminary data.</text>
</comment>
<keyword evidence="4" id="KW-0408">Iron</keyword>
<accession>A0ABR9HHG1</accession>
<keyword evidence="3 8" id="KW-0560">Oxidoreductase</keyword>
<organism evidence="8 9">
    <name type="scientific">Nocardiopsis terrae</name>
    <dbReference type="NCBI Taxonomy" id="372655"/>
    <lineage>
        <taxon>Bacteria</taxon>
        <taxon>Bacillati</taxon>
        <taxon>Actinomycetota</taxon>
        <taxon>Actinomycetes</taxon>
        <taxon>Streptosporangiales</taxon>
        <taxon>Nocardiopsidaceae</taxon>
        <taxon>Nocardiopsis</taxon>
    </lineage>
</organism>
<evidence type="ECO:0000256" key="4">
    <source>
        <dbReference type="ARBA" id="ARBA00023004"/>
    </source>
</evidence>
<dbReference type="PROSITE" id="PS51296">
    <property type="entry name" value="RIESKE"/>
    <property type="match status" value="1"/>
</dbReference>
<keyword evidence="6" id="KW-0534">Nitrate assimilation</keyword>
<evidence type="ECO:0000259" key="7">
    <source>
        <dbReference type="PROSITE" id="PS51296"/>
    </source>
</evidence>
<evidence type="ECO:0000256" key="3">
    <source>
        <dbReference type="ARBA" id="ARBA00023002"/>
    </source>
</evidence>
<dbReference type="Pfam" id="PF13806">
    <property type="entry name" value="Rieske_2"/>
    <property type="match status" value="1"/>
</dbReference>
<evidence type="ECO:0000256" key="2">
    <source>
        <dbReference type="ARBA" id="ARBA00022723"/>
    </source>
</evidence>
<keyword evidence="1" id="KW-0001">2Fe-2S</keyword>
<dbReference type="InterPro" id="IPR012748">
    <property type="entry name" value="Rieske-like_NirD"/>
</dbReference>
<dbReference type="RefSeq" id="WP_191269692.1">
    <property type="nucleotide sequence ID" value="NZ_BMXJ01000003.1"/>
</dbReference>
<gene>
    <name evidence="8" type="ORF">H4W79_002681</name>
</gene>
<evidence type="ECO:0000313" key="9">
    <source>
        <dbReference type="Proteomes" id="UP000598217"/>
    </source>
</evidence>
<dbReference type="EC" id="1.7.1.15" evidence="8"/>
<dbReference type="Gene3D" id="2.102.10.10">
    <property type="entry name" value="Rieske [2Fe-2S] iron-sulphur domain"/>
    <property type="match status" value="1"/>
</dbReference>
<reference evidence="8 9" key="1">
    <citation type="submission" date="2020-10" db="EMBL/GenBank/DDBJ databases">
        <title>Sequencing the genomes of 1000 actinobacteria strains.</title>
        <authorList>
            <person name="Klenk H.-P."/>
        </authorList>
    </citation>
    <scope>NUCLEOTIDE SEQUENCE [LARGE SCALE GENOMIC DNA]</scope>
    <source>
        <strain evidence="8 9">DSM 45157</strain>
    </source>
</reference>
<keyword evidence="5" id="KW-0411">Iron-sulfur</keyword>
<keyword evidence="9" id="KW-1185">Reference proteome</keyword>
<sequence length="132" mass="14329">MSVLTHAPATTDWVTICPQERLEPEIGLAALLPDGHQVALFSTRDHHLYALDNLDPHTGAAVLARGIVGDRDGEPTVASPMLKHVFSLRTGQSLDDPHTRLATWPVRVHDHNIQIGTNPTTHASTRAEQGTP</sequence>
<dbReference type="SUPFAM" id="SSF50022">
    <property type="entry name" value="ISP domain"/>
    <property type="match status" value="1"/>
</dbReference>
<evidence type="ECO:0000256" key="1">
    <source>
        <dbReference type="ARBA" id="ARBA00022714"/>
    </source>
</evidence>
<protein>
    <submittedName>
        <fullName evidence="8">Nitrite reductase (NADH) small subunit</fullName>
        <ecNumber evidence="8">1.7.1.15</ecNumber>
    </submittedName>
</protein>
<dbReference type="InterPro" id="IPR017881">
    <property type="entry name" value="NirD"/>
</dbReference>
<dbReference type="PANTHER" id="PTHR40562:SF1">
    <property type="entry name" value="NITRITE REDUCTASE (NADH) SMALL SUBUNIT"/>
    <property type="match status" value="1"/>
</dbReference>
<dbReference type="EMBL" id="JADBDY010000001">
    <property type="protein sequence ID" value="MBE1458467.1"/>
    <property type="molecule type" value="Genomic_DNA"/>
</dbReference>
<dbReference type="PANTHER" id="PTHR40562">
    <property type="match status" value="1"/>
</dbReference>
<dbReference type="PROSITE" id="PS51300">
    <property type="entry name" value="NIRD"/>
    <property type="match status" value="1"/>
</dbReference>
<dbReference type="InterPro" id="IPR036922">
    <property type="entry name" value="Rieske_2Fe-2S_sf"/>
</dbReference>
<dbReference type="InterPro" id="IPR017941">
    <property type="entry name" value="Rieske_2Fe-2S"/>
</dbReference>
<evidence type="ECO:0000256" key="6">
    <source>
        <dbReference type="ARBA" id="ARBA00023063"/>
    </source>
</evidence>
<dbReference type="Proteomes" id="UP000598217">
    <property type="component" value="Unassembled WGS sequence"/>
</dbReference>
<dbReference type="GO" id="GO:0106316">
    <property type="term" value="F:nitrite reductase (NADH) activity"/>
    <property type="evidence" value="ECO:0007669"/>
    <property type="project" value="UniProtKB-EC"/>
</dbReference>
<evidence type="ECO:0000256" key="5">
    <source>
        <dbReference type="ARBA" id="ARBA00023014"/>
    </source>
</evidence>
<evidence type="ECO:0000313" key="8">
    <source>
        <dbReference type="EMBL" id="MBE1458467.1"/>
    </source>
</evidence>
<proteinExistence type="predicted"/>